<keyword evidence="6" id="KW-1185">Reference proteome</keyword>
<evidence type="ECO:0000256" key="1">
    <source>
        <dbReference type="ARBA" id="ARBA00005582"/>
    </source>
</evidence>
<keyword evidence="2 3" id="KW-0378">Hydrolase</keyword>
<feature type="domain" description="Nudix hydrolase" evidence="4">
    <location>
        <begin position="1"/>
        <end position="127"/>
    </location>
</feature>
<dbReference type="SUPFAM" id="SSF55811">
    <property type="entry name" value="Nudix"/>
    <property type="match status" value="1"/>
</dbReference>
<dbReference type="CDD" id="cd03673">
    <property type="entry name" value="NUDIX_Ap6A_hydrolase"/>
    <property type="match status" value="1"/>
</dbReference>
<dbReference type="RefSeq" id="WP_344824587.1">
    <property type="nucleotide sequence ID" value="NZ_BAAAUV010000004.1"/>
</dbReference>
<dbReference type="Proteomes" id="UP001501237">
    <property type="component" value="Unassembled WGS sequence"/>
</dbReference>
<dbReference type="PANTHER" id="PTHR21340:SF0">
    <property type="entry name" value="BIS(5'-NUCLEOSYL)-TETRAPHOSPHATASE [ASYMMETRICAL]"/>
    <property type="match status" value="1"/>
</dbReference>
<dbReference type="PROSITE" id="PS51462">
    <property type="entry name" value="NUDIX"/>
    <property type="match status" value="1"/>
</dbReference>
<dbReference type="Pfam" id="PF00293">
    <property type="entry name" value="NUDIX"/>
    <property type="match status" value="1"/>
</dbReference>
<comment type="similarity">
    <text evidence="1 3">Belongs to the Nudix hydrolase family.</text>
</comment>
<dbReference type="EMBL" id="BAAAUV010000004">
    <property type="protein sequence ID" value="GAA3203736.1"/>
    <property type="molecule type" value="Genomic_DNA"/>
</dbReference>
<protein>
    <recommendedName>
        <fullName evidence="4">Nudix hydrolase domain-containing protein</fullName>
    </recommendedName>
</protein>
<dbReference type="InterPro" id="IPR051325">
    <property type="entry name" value="Nudix_hydrolase_domain"/>
</dbReference>
<accession>A0ABP6Q448</accession>
<evidence type="ECO:0000313" key="5">
    <source>
        <dbReference type="EMBL" id="GAA3203736.1"/>
    </source>
</evidence>
<dbReference type="InterPro" id="IPR020476">
    <property type="entry name" value="Nudix_hydrolase"/>
</dbReference>
<evidence type="ECO:0000256" key="3">
    <source>
        <dbReference type="RuleBase" id="RU003476"/>
    </source>
</evidence>
<evidence type="ECO:0000256" key="2">
    <source>
        <dbReference type="ARBA" id="ARBA00022801"/>
    </source>
</evidence>
<name>A0ABP6Q448_9ACTN</name>
<evidence type="ECO:0000259" key="4">
    <source>
        <dbReference type="PROSITE" id="PS51462"/>
    </source>
</evidence>
<comment type="caution">
    <text evidence="5">The sequence shown here is derived from an EMBL/GenBank/DDBJ whole genome shotgun (WGS) entry which is preliminary data.</text>
</comment>
<dbReference type="PRINTS" id="PR00502">
    <property type="entry name" value="NUDIXFAMILY"/>
</dbReference>
<dbReference type="InterPro" id="IPR015797">
    <property type="entry name" value="NUDIX_hydrolase-like_dom_sf"/>
</dbReference>
<evidence type="ECO:0000313" key="6">
    <source>
        <dbReference type="Proteomes" id="UP001501237"/>
    </source>
</evidence>
<dbReference type="PROSITE" id="PS00893">
    <property type="entry name" value="NUDIX_BOX"/>
    <property type="match status" value="1"/>
</dbReference>
<organism evidence="5 6">
    <name type="scientific">Actinocorallia longicatena</name>
    <dbReference type="NCBI Taxonomy" id="111803"/>
    <lineage>
        <taxon>Bacteria</taxon>
        <taxon>Bacillati</taxon>
        <taxon>Actinomycetota</taxon>
        <taxon>Actinomycetes</taxon>
        <taxon>Streptosporangiales</taxon>
        <taxon>Thermomonosporaceae</taxon>
        <taxon>Actinocorallia</taxon>
    </lineage>
</organism>
<gene>
    <name evidence="5" type="ORF">GCM10010468_17940</name>
</gene>
<dbReference type="PANTHER" id="PTHR21340">
    <property type="entry name" value="DIADENOSINE 5,5-P1,P4-TETRAPHOSPHATE PYROPHOSPHOHYDROLASE MUTT"/>
    <property type="match status" value="1"/>
</dbReference>
<dbReference type="Gene3D" id="3.90.79.10">
    <property type="entry name" value="Nucleoside Triphosphate Pyrophosphohydrolase"/>
    <property type="match status" value="1"/>
</dbReference>
<proteinExistence type="inferred from homology"/>
<sequence length="131" mass="15136">MIRAAGAVLWRKGPRGPEVALIHRPRKADWSFPKGKLVPGETPREAAVREVREETGMVPALGRALRPAFYFKGWRLKRVDYWTATVEGPERFVANREVDRLEWLPVAKARRRLTHDRDRRVLSASARKSRL</sequence>
<dbReference type="InterPro" id="IPR000086">
    <property type="entry name" value="NUDIX_hydrolase_dom"/>
</dbReference>
<reference evidence="6" key="1">
    <citation type="journal article" date="2019" name="Int. J. Syst. Evol. Microbiol.">
        <title>The Global Catalogue of Microorganisms (GCM) 10K type strain sequencing project: providing services to taxonomists for standard genome sequencing and annotation.</title>
        <authorList>
            <consortium name="The Broad Institute Genomics Platform"/>
            <consortium name="The Broad Institute Genome Sequencing Center for Infectious Disease"/>
            <person name="Wu L."/>
            <person name="Ma J."/>
        </authorList>
    </citation>
    <scope>NUCLEOTIDE SEQUENCE [LARGE SCALE GENOMIC DNA]</scope>
    <source>
        <strain evidence="6">JCM 9377</strain>
    </source>
</reference>
<dbReference type="InterPro" id="IPR020084">
    <property type="entry name" value="NUDIX_hydrolase_CS"/>
</dbReference>